<feature type="transmembrane region" description="Helical" evidence="1">
    <location>
        <begin position="145"/>
        <end position="176"/>
    </location>
</feature>
<organism evidence="2 3">
    <name type="scientific">Amycolatopsis rhabdoformis</name>
    <dbReference type="NCBI Taxonomy" id="1448059"/>
    <lineage>
        <taxon>Bacteria</taxon>
        <taxon>Bacillati</taxon>
        <taxon>Actinomycetota</taxon>
        <taxon>Actinomycetes</taxon>
        <taxon>Pseudonocardiales</taxon>
        <taxon>Pseudonocardiaceae</taxon>
        <taxon>Amycolatopsis</taxon>
    </lineage>
</organism>
<accession>A0ABZ1I3M2</accession>
<protein>
    <recommendedName>
        <fullName evidence="4">ABC transporter permease</fullName>
    </recommendedName>
</protein>
<keyword evidence="1" id="KW-0812">Transmembrane</keyword>
<feature type="transmembrane region" description="Helical" evidence="1">
    <location>
        <begin position="115"/>
        <end position="133"/>
    </location>
</feature>
<name>A0ABZ1I3M2_9PSEU</name>
<dbReference type="EMBL" id="CP142149">
    <property type="protein sequence ID" value="WSE28255.1"/>
    <property type="molecule type" value="Genomic_DNA"/>
</dbReference>
<keyword evidence="3" id="KW-1185">Reference proteome</keyword>
<proteinExistence type="predicted"/>
<keyword evidence="1" id="KW-0472">Membrane</keyword>
<gene>
    <name evidence="2" type="ORF">VSH64_36275</name>
</gene>
<evidence type="ECO:0008006" key="4">
    <source>
        <dbReference type="Google" id="ProtNLM"/>
    </source>
</evidence>
<evidence type="ECO:0000256" key="1">
    <source>
        <dbReference type="SAM" id="Phobius"/>
    </source>
</evidence>
<sequence>MKRVDLALCWFVVAGVVLSPLYNTALVRAQLIGDAPVGLDGSVAVLCAGLALAWRATLRRGHLRADPATLAWADFDGRRPATLTRRLLGGWAVRFAAAGYFFAVAGVLIGFPPSLVEPVGLYVSVAALALVMARRRGFRGEAVLPLVPAVLGVFPSSPLWIFAVVALVAALGLSWAPSAARTASREELVSHFRERLVQRTATAFLDVWVLLPAGRPVPGLSLAGRYPALRFVATGTLARRHALGLPVFLALAVTAVHTTFPALTSVWLLGVGAYLALLPFAAPIAQLHRVPALRRWLTTSELRLRLTMALVLVVLAIGWTVAVALLGVPVSVGAVIAVLVAAYAVVRSVTRGPLDFGAMNLVLYEGVLVPTGLVRQLARGPDLLIIGLLICGFVP</sequence>
<evidence type="ECO:0000313" key="2">
    <source>
        <dbReference type="EMBL" id="WSE28255.1"/>
    </source>
</evidence>
<feature type="transmembrane region" description="Helical" evidence="1">
    <location>
        <begin position="306"/>
        <end position="326"/>
    </location>
</feature>
<evidence type="ECO:0000313" key="3">
    <source>
        <dbReference type="Proteomes" id="UP001330812"/>
    </source>
</evidence>
<feature type="transmembrane region" description="Helical" evidence="1">
    <location>
        <begin position="88"/>
        <end position="109"/>
    </location>
</feature>
<feature type="transmembrane region" description="Helical" evidence="1">
    <location>
        <begin position="266"/>
        <end position="285"/>
    </location>
</feature>
<reference evidence="2 3" key="1">
    <citation type="journal article" date="2015" name="Int. J. Syst. Evol. Microbiol.">
        <title>Amycolatopsis rhabdoformis sp. nov., an actinomycete isolated from a tropical forest soil.</title>
        <authorList>
            <person name="Souza W.R."/>
            <person name="Silva R.E."/>
            <person name="Goodfellow M."/>
            <person name="Busarakam K."/>
            <person name="Figueiro F.S."/>
            <person name="Ferreira D."/>
            <person name="Rodrigues-Filho E."/>
            <person name="Moraes L.A.B."/>
            <person name="Zucchi T.D."/>
        </authorList>
    </citation>
    <scope>NUCLEOTIDE SEQUENCE [LARGE SCALE GENOMIC DNA]</scope>
    <source>
        <strain evidence="2 3">NCIMB 14900</strain>
    </source>
</reference>
<keyword evidence="1" id="KW-1133">Transmembrane helix</keyword>
<feature type="transmembrane region" description="Helical" evidence="1">
    <location>
        <begin position="39"/>
        <end position="58"/>
    </location>
</feature>
<dbReference type="RefSeq" id="WP_326567259.1">
    <property type="nucleotide sequence ID" value="NZ_CP142149.1"/>
</dbReference>
<feature type="transmembrane region" description="Helical" evidence="1">
    <location>
        <begin position="332"/>
        <end position="350"/>
    </location>
</feature>
<dbReference type="Proteomes" id="UP001330812">
    <property type="component" value="Chromosome"/>
</dbReference>